<accession>A0A7V8RAD8</accession>
<evidence type="ECO:0000256" key="1">
    <source>
        <dbReference type="SAM" id="Phobius"/>
    </source>
</evidence>
<reference evidence="2 3" key="1">
    <citation type="journal article" date="1994" name="Int. J. Syst. Bacteriol.">
        <title>Phylogenetic positions of novel aerobic, bacteriochlorophyll a-containing bacteria and description of Roseococcus thiosulfatophilus gen. nov., sp. nov., Erythromicrobium ramosum gen. nov., sp. nov., and Erythrobacter litoralis sp. nov.</title>
        <authorList>
            <person name="Yurkov V."/>
            <person name="Stackebrandt E."/>
            <person name="Holmes A."/>
            <person name="Fuerst J.A."/>
            <person name="Hugenholtz P."/>
            <person name="Golecki J."/>
            <person name="Gad'on N."/>
            <person name="Gorlenko V.M."/>
            <person name="Kompantseva E.I."/>
            <person name="Drews G."/>
        </authorList>
    </citation>
    <scope>NUCLEOTIDE SEQUENCE [LARGE SCALE GENOMIC DNA]</scope>
    <source>
        <strain evidence="2 3">KR-99</strain>
    </source>
</reference>
<keyword evidence="1" id="KW-1133">Transmembrane helix</keyword>
<protein>
    <submittedName>
        <fullName evidence="2">DUF2474 domain-containing protein</fullName>
    </submittedName>
</protein>
<dbReference type="AlphaFoldDB" id="A0A7V8RAD8"/>
<feature type="transmembrane region" description="Helical" evidence="1">
    <location>
        <begin position="20"/>
        <end position="41"/>
    </location>
</feature>
<keyword evidence="1" id="KW-0472">Membrane</keyword>
<dbReference type="EMBL" id="VDES01000001">
    <property type="protein sequence ID" value="MBA1372811.1"/>
    <property type="molecule type" value="Genomic_DNA"/>
</dbReference>
<evidence type="ECO:0000313" key="3">
    <source>
        <dbReference type="Proteomes" id="UP000589292"/>
    </source>
</evidence>
<gene>
    <name evidence="2" type="ORF">FG486_00545</name>
</gene>
<dbReference type="Proteomes" id="UP000589292">
    <property type="component" value="Unassembled WGS sequence"/>
</dbReference>
<keyword evidence="3" id="KW-1185">Reference proteome</keyword>
<keyword evidence="1" id="KW-0812">Transmembrane</keyword>
<comment type="caution">
    <text evidence="2">The sequence shown here is derived from an EMBL/GenBank/DDBJ whole genome shotgun (WGS) entry which is preliminary data.</text>
</comment>
<name>A0A7V8RAD8_9SPHN</name>
<organism evidence="2 3">
    <name type="scientific">Sphingomonas ursincola</name>
    <dbReference type="NCBI Taxonomy" id="56361"/>
    <lineage>
        <taxon>Bacteria</taxon>
        <taxon>Pseudomonadati</taxon>
        <taxon>Pseudomonadota</taxon>
        <taxon>Alphaproteobacteria</taxon>
        <taxon>Sphingomonadales</taxon>
        <taxon>Sphingomonadaceae</taxon>
        <taxon>Sphingomonas</taxon>
    </lineage>
</organism>
<sequence length="47" mass="5173">MLGDSDDPDRGDARPLSQKLGWMAALWLISVGVVGTVAYAIRWWINA</sequence>
<evidence type="ECO:0000313" key="2">
    <source>
        <dbReference type="EMBL" id="MBA1372811.1"/>
    </source>
</evidence>
<dbReference type="RefSeq" id="WP_181266042.1">
    <property type="nucleotide sequence ID" value="NZ_BAAAGB010000002.1"/>
</dbReference>
<proteinExistence type="predicted"/>